<evidence type="ECO:0000313" key="2">
    <source>
        <dbReference type="Proteomes" id="UP000054166"/>
    </source>
</evidence>
<dbReference type="Proteomes" id="UP000054166">
    <property type="component" value="Unassembled WGS sequence"/>
</dbReference>
<dbReference type="InParanoid" id="A0A0C3BWC8"/>
<proteinExistence type="predicted"/>
<name>A0A0C3BWC8_PILCF</name>
<organism evidence="1 2">
    <name type="scientific">Piloderma croceum (strain F 1598)</name>
    <dbReference type="NCBI Taxonomy" id="765440"/>
    <lineage>
        <taxon>Eukaryota</taxon>
        <taxon>Fungi</taxon>
        <taxon>Dikarya</taxon>
        <taxon>Basidiomycota</taxon>
        <taxon>Agaricomycotina</taxon>
        <taxon>Agaricomycetes</taxon>
        <taxon>Agaricomycetidae</taxon>
        <taxon>Atheliales</taxon>
        <taxon>Atheliaceae</taxon>
        <taxon>Piloderma</taxon>
    </lineage>
</organism>
<protein>
    <submittedName>
        <fullName evidence="1">Uncharacterized protein</fullName>
    </submittedName>
</protein>
<reference evidence="2" key="2">
    <citation type="submission" date="2015-01" db="EMBL/GenBank/DDBJ databases">
        <title>Evolutionary Origins and Diversification of the Mycorrhizal Mutualists.</title>
        <authorList>
            <consortium name="DOE Joint Genome Institute"/>
            <consortium name="Mycorrhizal Genomics Consortium"/>
            <person name="Kohler A."/>
            <person name="Kuo A."/>
            <person name="Nagy L.G."/>
            <person name="Floudas D."/>
            <person name="Copeland A."/>
            <person name="Barry K.W."/>
            <person name="Cichocki N."/>
            <person name="Veneault-Fourrey C."/>
            <person name="LaButti K."/>
            <person name="Lindquist E.A."/>
            <person name="Lipzen A."/>
            <person name="Lundell T."/>
            <person name="Morin E."/>
            <person name="Murat C."/>
            <person name="Riley R."/>
            <person name="Ohm R."/>
            <person name="Sun H."/>
            <person name="Tunlid A."/>
            <person name="Henrissat B."/>
            <person name="Grigoriev I.V."/>
            <person name="Hibbett D.S."/>
            <person name="Martin F."/>
        </authorList>
    </citation>
    <scope>NUCLEOTIDE SEQUENCE [LARGE SCALE GENOMIC DNA]</scope>
    <source>
        <strain evidence="2">F 1598</strain>
    </source>
</reference>
<sequence>MDTRCTLDSGASLLPPISFELSEYGSESVESFWSEWASASTSLEPSGRDGVYNCPRRGALKKAYCSPSPRRDRKPPPPLQEVNLPLAQLELLYLRLCLPQSIQISTQTWRTSDLVVKSLVLWKVDIDLLTDSDLLKLIKVEGDIPHGEELKPLIESVLCIIRYSVRTLSSYLYPFLLVDPFLIVDLRDLILARCFYWKHTSFADGVQK</sequence>
<accession>A0A0C3BWC8</accession>
<dbReference type="AlphaFoldDB" id="A0A0C3BWC8"/>
<dbReference type="HOGENOM" id="CLU_1321342_0_0_1"/>
<evidence type="ECO:0000313" key="1">
    <source>
        <dbReference type="EMBL" id="KIM81647.1"/>
    </source>
</evidence>
<reference evidence="1 2" key="1">
    <citation type="submission" date="2014-04" db="EMBL/GenBank/DDBJ databases">
        <authorList>
            <consortium name="DOE Joint Genome Institute"/>
            <person name="Kuo A."/>
            <person name="Tarkka M."/>
            <person name="Buscot F."/>
            <person name="Kohler A."/>
            <person name="Nagy L.G."/>
            <person name="Floudas D."/>
            <person name="Copeland A."/>
            <person name="Barry K.W."/>
            <person name="Cichocki N."/>
            <person name="Veneault-Fourrey C."/>
            <person name="LaButti K."/>
            <person name="Lindquist E.A."/>
            <person name="Lipzen A."/>
            <person name="Lundell T."/>
            <person name="Morin E."/>
            <person name="Murat C."/>
            <person name="Sun H."/>
            <person name="Tunlid A."/>
            <person name="Henrissat B."/>
            <person name="Grigoriev I.V."/>
            <person name="Hibbett D.S."/>
            <person name="Martin F."/>
            <person name="Nordberg H.P."/>
            <person name="Cantor M.N."/>
            <person name="Hua S.X."/>
        </authorList>
    </citation>
    <scope>NUCLEOTIDE SEQUENCE [LARGE SCALE GENOMIC DNA]</scope>
    <source>
        <strain evidence="1 2">F 1598</strain>
    </source>
</reference>
<keyword evidence="2" id="KW-1185">Reference proteome</keyword>
<dbReference type="EMBL" id="KN832998">
    <property type="protein sequence ID" value="KIM81647.1"/>
    <property type="molecule type" value="Genomic_DNA"/>
</dbReference>
<gene>
    <name evidence="1" type="ORF">PILCRDRAFT_498488</name>
</gene>